<dbReference type="Pfam" id="PF04140">
    <property type="entry name" value="ICMT"/>
    <property type="match status" value="1"/>
</dbReference>
<organism evidence="6 7">
    <name type="scientific">Burkholderia ubonensis</name>
    <dbReference type="NCBI Taxonomy" id="101571"/>
    <lineage>
        <taxon>Bacteria</taxon>
        <taxon>Pseudomonadati</taxon>
        <taxon>Pseudomonadota</taxon>
        <taxon>Betaproteobacteria</taxon>
        <taxon>Burkholderiales</taxon>
        <taxon>Burkholderiaceae</taxon>
        <taxon>Burkholderia</taxon>
        <taxon>Burkholderia cepacia complex</taxon>
    </lineage>
</organism>
<evidence type="ECO:0000256" key="3">
    <source>
        <dbReference type="ARBA" id="ARBA00022989"/>
    </source>
</evidence>
<dbReference type="InterPro" id="IPR007269">
    <property type="entry name" value="ICMT_MeTrfase"/>
</dbReference>
<dbReference type="GO" id="GO:0008168">
    <property type="term" value="F:methyltransferase activity"/>
    <property type="evidence" value="ECO:0007669"/>
    <property type="project" value="UniProtKB-KW"/>
</dbReference>
<comment type="subcellular location">
    <subcellularLocation>
        <location evidence="1">Membrane</location>
        <topology evidence="1">Multi-pass membrane protein</topology>
    </subcellularLocation>
</comment>
<dbReference type="RefSeq" id="WP_060024296.1">
    <property type="nucleotide sequence ID" value="NZ_LPAD01000061.1"/>
</dbReference>
<feature type="transmembrane region" description="Helical" evidence="5">
    <location>
        <begin position="162"/>
        <end position="187"/>
    </location>
</feature>
<feature type="transmembrane region" description="Helical" evidence="5">
    <location>
        <begin position="7"/>
        <end position="32"/>
    </location>
</feature>
<dbReference type="Gene3D" id="1.20.120.1630">
    <property type="match status" value="1"/>
</dbReference>
<dbReference type="PANTHER" id="PTHR43847:SF1">
    <property type="entry name" value="BLL3993 PROTEIN"/>
    <property type="match status" value="1"/>
</dbReference>
<evidence type="ECO:0000313" key="6">
    <source>
        <dbReference type="EMBL" id="KVN85337.1"/>
    </source>
</evidence>
<dbReference type="PANTHER" id="PTHR43847">
    <property type="entry name" value="BLL3993 PROTEIN"/>
    <property type="match status" value="1"/>
</dbReference>
<keyword evidence="4 5" id="KW-0472">Membrane</keyword>
<keyword evidence="6" id="KW-0808">Transferase</keyword>
<name>A0ABD4E0Q8_9BURK</name>
<feature type="transmembrane region" description="Helical" evidence="5">
    <location>
        <begin position="71"/>
        <end position="90"/>
    </location>
</feature>
<gene>
    <name evidence="6" type="ORF">WJ68_12930</name>
</gene>
<evidence type="ECO:0000256" key="1">
    <source>
        <dbReference type="ARBA" id="ARBA00004141"/>
    </source>
</evidence>
<accession>A0ABD4E0Q8</accession>
<comment type="caution">
    <text evidence="6">The sequence shown here is derived from an EMBL/GenBank/DDBJ whole genome shotgun (WGS) entry which is preliminary data.</text>
</comment>
<sequence>MTLTPKVAALSVAVTLVYLGLAVLGSGGFAAFFSHPALTVVAIATIVMTVVAAFSSGNLSAGEREDRGNRWVLAAFGAIGFAAAYLPALTDRLDVWTLDGETLRWAGVALYIAGGALRLWPVFVLGRRFSGLVAIQPGHTLVTDGIYRVIRNPSYLGLLVNSLGWALAFRAGVGVLLTVLTIPPLVARIRSEEALLRAHFGAEYDAYCARTWRLIPGVY</sequence>
<keyword evidence="6" id="KW-0489">Methyltransferase</keyword>
<dbReference type="GO" id="GO:0016020">
    <property type="term" value="C:membrane"/>
    <property type="evidence" value="ECO:0007669"/>
    <property type="project" value="UniProtKB-SubCell"/>
</dbReference>
<protein>
    <submittedName>
        <fullName evidence="6">Isoprenylcysteine carboxyl methyltransferase</fullName>
    </submittedName>
</protein>
<dbReference type="InterPro" id="IPR052527">
    <property type="entry name" value="Metal_cation-efflux_comp"/>
</dbReference>
<keyword evidence="3 5" id="KW-1133">Transmembrane helix</keyword>
<evidence type="ECO:0000256" key="5">
    <source>
        <dbReference type="SAM" id="Phobius"/>
    </source>
</evidence>
<dbReference type="GO" id="GO:0032259">
    <property type="term" value="P:methylation"/>
    <property type="evidence" value="ECO:0007669"/>
    <property type="project" value="UniProtKB-KW"/>
</dbReference>
<keyword evidence="2 5" id="KW-0812">Transmembrane</keyword>
<evidence type="ECO:0000256" key="4">
    <source>
        <dbReference type="ARBA" id="ARBA00023136"/>
    </source>
</evidence>
<feature type="transmembrane region" description="Helical" evidence="5">
    <location>
        <begin position="38"/>
        <end position="59"/>
    </location>
</feature>
<evidence type="ECO:0000256" key="2">
    <source>
        <dbReference type="ARBA" id="ARBA00022692"/>
    </source>
</evidence>
<proteinExistence type="predicted"/>
<feature type="transmembrane region" description="Helical" evidence="5">
    <location>
        <begin position="102"/>
        <end position="120"/>
    </location>
</feature>
<reference evidence="6 7" key="1">
    <citation type="submission" date="2015-11" db="EMBL/GenBank/DDBJ databases">
        <title>Expanding the genomic diversity of Burkholderia species for the development of highly accurate diagnostics.</title>
        <authorList>
            <person name="Sahl J."/>
            <person name="Keim P."/>
            <person name="Wagner D."/>
        </authorList>
    </citation>
    <scope>NUCLEOTIDE SEQUENCE [LARGE SCALE GENOMIC DNA]</scope>
    <source>
        <strain evidence="6 7">MSMB1585WGS</strain>
    </source>
</reference>
<dbReference type="EMBL" id="LPAD01000061">
    <property type="protein sequence ID" value="KVN85337.1"/>
    <property type="molecule type" value="Genomic_DNA"/>
</dbReference>
<dbReference type="AlphaFoldDB" id="A0ABD4E0Q8"/>
<evidence type="ECO:0000313" key="7">
    <source>
        <dbReference type="Proteomes" id="UP000057910"/>
    </source>
</evidence>
<dbReference type="Proteomes" id="UP000057910">
    <property type="component" value="Unassembled WGS sequence"/>
</dbReference>